<evidence type="ECO:0000313" key="4">
    <source>
        <dbReference type="EMBL" id="UWX05572.1"/>
    </source>
</evidence>
<dbReference type="PIRSF" id="PIRSF003092">
    <property type="entry name" value="MinD"/>
    <property type="match status" value="1"/>
</dbReference>
<dbReference type="Gene3D" id="3.40.50.300">
    <property type="entry name" value="P-loop containing nucleotide triphosphate hydrolases"/>
    <property type="match status" value="1"/>
</dbReference>
<protein>
    <submittedName>
        <fullName evidence="4">MinD/ParA family protein</fullName>
    </submittedName>
</protein>
<keyword evidence="5" id="KW-1185">Reference proteome</keyword>
<evidence type="ECO:0000259" key="3">
    <source>
        <dbReference type="Pfam" id="PF01656"/>
    </source>
</evidence>
<reference evidence="4" key="1">
    <citation type="submission" date="2020-12" db="EMBL/GenBank/DDBJ databases">
        <title>Taurinivorans muris gen. nov., sp. nov., fundamental and realized metabolic niche of a ubiquitous sulfidogenic bacterium in the murine intestine.</title>
        <authorList>
            <person name="Ye H."/>
            <person name="Hanson B.T."/>
            <person name="Loy A."/>
        </authorList>
    </citation>
    <scope>NUCLEOTIDE SEQUENCE</scope>
    <source>
        <strain evidence="4">LT0009</strain>
    </source>
</reference>
<dbReference type="Proteomes" id="UP001058120">
    <property type="component" value="Chromosome"/>
</dbReference>
<keyword evidence="1" id="KW-0547">Nucleotide-binding</keyword>
<dbReference type="InterPro" id="IPR025501">
    <property type="entry name" value="MinD_FleN"/>
</dbReference>
<evidence type="ECO:0000256" key="2">
    <source>
        <dbReference type="ARBA" id="ARBA00022840"/>
    </source>
</evidence>
<dbReference type="SUPFAM" id="SSF52540">
    <property type="entry name" value="P-loop containing nucleoside triphosphate hydrolases"/>
    <property type="match status" value="1"/>
</dbReference>
<dbReference type="CDD" id="cd02038">
    <property type="entry name" value="FlhG-like"/>
    <property type="match status" value="1"/>
</dbReference>
<dbReference type="InterPro" id="IPR027417">
    <property type="entry name" value="P-loop_NTPase"/>
</dbReference>
<name>A0ABY5Y1G9_9BACT</name>
<proteinExistence type="predicted"/>
<dbReference type="PANTHER" id="PTHR43384:SF4">
    <property type="entry name" value="CELLULOSE BIOSYNTHESIS PROTEIN BCSQ-RELATED"/>
    <property type="match status" value="1"/>
</dbReference>
<dbReference type="RefSeq" id="WP_334315156.1">
    <property type="nucleotide sequence ID" value="NZ_CP065938.1"/>
</dbReference>
<evidence type="ECO:0000313" key="5">
    <source>
        <dbReference type="Proteomes" id="UP001058120"/>
    </source>
</evidence>
<dbReference type="InterPro" id="IPR050625">
    <property type="entry name" value="ParA/MinD_ATPase"/>
</dbReference>
<dbReference type="PANTHER" id="PTHR43384">
    <property type="entry name" value="SEPTUM SITE-DETERMINING PROTEIN MIND HOMOLOG, CHLOROPLASTIC-RELATED"/>
    <property type="match status" value="1"/>
</dbReference>
<dbReference type="EMBL" id="CP065938">
    <property type="protein sequence ID" value="UWX05572.1"/>
    <property type="molecule type" value="Genomic_DNA"/>
</dbReference>
<dbReference type="Pfam" id="PF01656">
    <property type="entry name" value="CbiA"/>
    <property type="match status" value="1"/>
</dbReference>
<dbReference type="InterPro" id="IPR002586">
    <property type="entry name" value="CobQ/CobB/MinD/ParA_Nub-bd_dom"/>
</dbReference>
<keyword evidence="2" id="KW-0067">ATP-binding</keyword>
<dbReference type="InterPro" id="IPR033875">
    <property type="entry name" value="FlhG"/>
</dbReference>
<feature type="domain" description="CobQ/CobB/MinD/ParA nucleotide binding" evidence="3">
    <location>
        <begin position="6"/>
        <end position="227"/>
    </location>
</feature>
<accession>A0ABY5Y1G9</accession>
<sequence length="275" mass="30083">MNTMSLAIMSGKGGVGKSNLSLNLGYSLAQKNHALLLMDCDLGLANLDVLLGITPEQNLQDVLLSGADVKNAIISLEKNTKEAFDILPAASGVPELTDMNSDMRDLLIKRINPSLRGYDIILMDLGAGIHGTVQSFAAMAAIRIIVLTPEPTALTDAYALIKVLSQDLGVRDFLVVVNDVASRKEEEITFKRLEMACQKFLNINPVLLGGVRHDVKLQESVLRQKPLLELFPESNAAQDIGTLADRILKIYARMEPHLEGQEPLRVLDKNKNFKA</sequence>
<gene>
    <name evidence="4" type="ORF">JBF11_09015</name>
</gene>
<organism evidence="4 5">
    <name type="scientific">Taurinivorans muris</name>
    <dbReference type="NCBI Taxonomy" id="2787751"/>
    <lineage>
        <taxon>Bacteria</taxon>
        <taxon>Pseudomonadati</taxon>
        <taxon>Thermodesulfobacteriota</taxon>
        <taxon>Desulfovibrionia</taxon>
        <taxon>Desulfovibrionales</taxon>
        <taxon>Desulfovibrionaceae</taxon>
        <taxon>Taurinivorans</taxon>
    </lineage>
</organism>
<evidence type="ECO:0000256" key="1">
    <source>
        <dbReference type="ARBA" id="ARBA00022741"/>
    </source>
</evidence>